<feature type="repeat" description="WD" evidence="3">
    <location>
        <begin position="42"/>
        <end position="74"/>
    </location>
</feature>
<dbReference type="PROSITE" id="PS50294">
    <property type="entry name" value="WD_REPEATS_REGION"/>
    <property type="match status" value="1"/>
</dbReference>
<protein>
    <submittedName>
        <fullName evidence="5">Uncharacterized protein</fullName>
    </submittedName>
</protein>
<feature type="repeat" description="WD" evidence="3">
    <location>
        <begin position="501"/>
        <end position="528"/>
    </location>
</feature>
<dbReference type="PANTHER" id="PTHR15574">
    <property type="entry name" value="WD REPEAT DOMAIN-CONTAINING FAMILY"/>
    <property type="match status" value="1"/>
</dbReference>
<dbReference type="SUPFAM" id="SSF50978">
    <property type="entry name" value="WD40 repeat-like"/>
    <property type="match status" value="1"/>
</dbReference>
<dbReference type="SMART" id="SM00320">
    <property type="entry name" value="WD40"/>
    <property type="match status" value="6"/>
</dbReference>
<feature type="compositionally biased region" description="Basic and acidic residues" evidence="4">
    <location>
        <begin position="393"/>
        <end position="403"/>
    </location>
</feature>
<dbReference type="InterPro" id="IPR019775">
    <property type="entry name" value="WD40_repeat_CS"/>
</dbReference>
<evidence type="ECO:0000256" key="3">
    <source>
        <dbReference type="PROSITE-ProRule" id="PRU00221"/>
    </source>
</evidence>
<gene>
    <name evidence="5" type="ORF">BZG36_02892</name>
</gene>
<feature type="region of interest" description="Disordered" evidence="4">
    <location>
        <begin position="297"/>
        <end position="320"/>
    </location>
</feature>
<dbReference type="InterPro" id="IPR045151">
    <property type="entry name" value="DCAF8"/>
</dbReference>
<keyword evidence="1 3" id="KW-0853">WD repeat</keyword>
<name>A0A261Y234_9FUNG</name>
<keyword evidence="6" id="KW-1185">Reference proteome</keyword>
<dbReference type="PANTHER" id="PTHR15574:SF39">
    <property type="entry name" value="DDB1- AND CUL4-ASSOCIATED FACTOR 6"/>
    <property type="match status" value="1"/>
</dbReference>
<feature type="compositionally biased region" description="Polar residues" evidence="4">
    <location>
        <begin position="410"/>
        <end position="422"/>
    </location>
</feature>
<dbReference type="InterPro" id="IPR001680">
    <property type="entry name" value="WD40_rpt"/>
</dbReference>
<dbReference type="Pfam" id="PF00400">
    <property type="entry name" value="WD40"/>
    <property type="match status" value="4"/>
</dbReference>
<dbReference type="InterPro" id="IPR036322">
    <property type="entry name" value="WD40_repeat_dom_sf"/>
</dbReference>
<comment type="caution">
    <text evidence="5">The sequence shown here is derived from an EMBL/GenBank/DDBJ whole genome shotgun (WGS) entry which is preliminary data.</text>
</comment>
<evidence type="ECO:0000313" key="5">
    <source>
        <dbReference type="EMBL" id="OZJ04653.1"/>
    </source>
</evidence>
<proteinExistence type="predicted"/>
<feature type="compositionally biased region" description="Polar residues" evidence="4">
    <location>
        <begin position="447"/>
        <end position="461"/>
    </location>
</feature>
<feature type="compositionally biased region" description="Acidic residues" evidence="4">
    <location>
        <begin position="468"/>
        <end position="481"/>
    </location>
</feature>
<evidence type="ECO:0000256" key="2">
    <source>
        <dbReference type="ARBA" id="ARBA00022737"/>
    </source>
</evidence>
<dbReference type="AlphaFoldDB" id="A0A261Y234"/>
<dbReference type="PROSITE" id="PS00678">
    <property type="entry name" value="WD_REPEATS_1"/>
    <property type="match status" value="1"/>
</dbReference>
<sequence>MPRHFLRTLDDTRYRCQATQARKSLLWDCAGFVPRLARQKTLNGHAGCVNTIDWSAEGDLLLSGSDDCQLNIYKPFEDPPSDVPSLYSVPSGHTSNIFCARFLPHTNNHHIASCSADGLVLFTDVTRYLSSRSAFPPSGAERTYEPNAAFQCHMETTYKIVPDPTNPSIFYDCSDDGTCNRYDLRVRTSCSCSSGCRLHTLIDMTAFDREGIRISHSDLASPPSTSPREEETPSPRTRRRRSSWFYGMMHIEHCITGLTLDPLAPHYLATGTADQYVRIWDTRYVSGPTYEAAGCLPAKSTSTAGRDGHRASSPRQRQRHFWSDAKKITSLRYDPSGSGDLLVSYSQGPVVLLSPRSGADPVQLPLPKPTGHRRRRRRTQQETDTPNVTERISGYREIAEAKLHSPPLTPSETVNDLPSTDSFTHEDEPTNSTTIMKPEEPTAEPHQATSSRSSPQGTKNPRSNDSMLESDESSDEEEETESGVKTPRLHPDIKEANFLGPRSEYIVSGSDDGNVFIWEKKTRKVVNAFVADSRIVNCVQPHPTLNPILATSGIDNDIKIWAPLAEEDVAYSDIEAILEANRERLQGRDGHGRDTVVPMGLLLQIWAILGEAGIAVELH</sequence>
<feature type="repeat" description="WD" evidence="3">
    <location>
        <begin position="267"/>
        <end position="283"/>
    </location>
</feature>
<dbReference type="PROSITE" id="PS50082">
    <property type="entry name" value="WD_REPEATS_2"/>
    <property type="match status" value="3"/>
</dbReference>
<dbReference type="GO" id="GO:0005737">
    <property type="term" value="C:cytoplasm"/>
    <property type="evidence" value="ECO:0007669"/>
    <property type="project" value="TreeGrafter"/>
</dbReference>
<dbReference type="GO" id="GO:0045944">
    <property type="term" value="P:positive regulation of transcription by RNA polymerase II"/>
    <property type="evidence" value="ECO:0007669"/>
    <property type="project" value="TreeGrafter"/>
</dbReference>
<keyword evidence="2" id="KW-0677">Repeat</keyword>
<feature type="region of interest" description="Disordered" evidence="4">
    <location>
        <begin position="354"/>
        <end position="496"/>
    </location>
</feature>
<evidence type="ECO:0000313" key="6">
    <source>
        <dbReference type="Proteomes" id="UP000242875"/>
    </source>
</evidence>
<dbReference type="EMBL" id="MVBO01000033">
    <property type="protein sequence ID" value="OZJ04653.1"/>
    <property type="molecule type" value="Genomic_DNA"/>
</dbReference>
<organism evidence="5 6">
    <name type="scientific">Bifiguratus adelaidae</name>
    <dbReference type="NCBI Taxonomy" id="1938954"/>
    <lineage>
        <taxon>Eukaryota</taxon>
        <taxon>Fungi</taxon>
        <taxon>Fungi incertae sedis</taxon>
        <taxon>Mucoromycota</taxon>
        <taxon>Mucoromycotina</taxon>
        <taxon>Endogonomycetes</taxon>
        <taxon>Endogonales</taxon>
        <taxon>Endogonales incertae sedis</taxon>
        <taxon>Bifiguratus</taxon>
    </lineage>
</organism>
<feature type="region of interest" description="Disordered" evidence="4">
    <location>
        <begin position="216"/>
        <end position="239"/>
    </location>
</feature>
<dbReference type="OrthoDB" id="2414538at2759"/>
<dbReference type="Proteomes" id="UP000242875">
    <property type="component" value="Unassembled WGS sequence"/>
</dbReference>
<evidence type="ECO:0000256" key="4">
    <source>
        <dbReference type="SAM" id="MobiDB-lite"/>
    </source>
</evidence>
<reference evidence="5 6" key="1">
    <citation type="journal article" date="2017" name="Mycologia">
        <title>Bifiguratus adelaidae, gen. et sp. nov., a new member of Mucoromycotina in endophytic and soil-dwelling habitats.</title>
        <authorList>
            <person name="Torres-Cruz T.J."/>
            <person name="Billingsley Tobias T.L."/>
            <person name="Almatruk M."/>
            <person name="Hesse C."/>
            <person name="Kuske C.R."/>
            <person name="Desiro A."/>
            <person name="Benucci G.M."/>
            <person name="Bonito G."/>
            <person name="Stajich J.E."/>
            <person name="Dunlap C."/>
            <person name="Arnold A.E."/>
            <person name="Porras-Alfaro A."/>
        </authorList>
    </citation>
    <scope>NUCLEOTIDE SEQUENCE [LARGE SCALE GENOMIC DNA]</scope>
    <source>
        <strain evidence="5 6">AZ0501</strain>
    </source>
</reference>
<accession>A0A261Y234</accession>
<dbReference type="InterPro" id="IPR015943">
    <property type="entry name" value="WD40/YVTN_repeat-like_dom_sf"/>
</dbReference>
<evidence type="ECO:0000256" key="1">
    <source>
        <dbReference type="ARBA" id="ARBA00022574"/>
    </source>
</evidence>
<dbReference type="Gene3D" id="2.130.10.10">
    <property type="entry name" value="YVTN repeat-like/Quinoprotein amine dehydrogenase"/>
    <property type="match status" value="3"/>
</dbReference>
<dbReference type="GO" id="GO:0080008">
    <property type="term" value="C:Cul4-RING E3 ubiquitin ligase complex"/>
    <property type="evidence" value="ECO:0007669"/>
    <property type="project" value="TreeGrafter"/>
</dbReference>